<accession>A0A1F7JII9</accession>
<sequence>MKKMIIKSKNNGFTLVEMLLFMGIFMILLLVLTEIFTSSLDLQKETESTSEVQRDASFLINRLTYDISRSDSIIIPPAPGAITNNLQLSFNSINQTYQLNDNQLVITDNIGTDRLSSVNTSVSNLQFTRLGNQNGNNTISVDFTLTGRDIKKSGVEVKSYNFTVGVR</sequence>
<name>A0A1F7JII9_9BACT</name>
<dbReference type="Pfam" id="PF07963">
    <property type="entry name" value="N_methyl"/>
    <property type="match status" value="1"/>
</dbReference>
<dbReference type="AlphaFoldDB" id="A0A1F7JII9"/>
<dbReference type="Proteomes" id="UP000177418">
    <property type="component" value="Unassembled WGS sequence"/>
</dbReference>
<dbReference type="InterPro" id="IPR012902">
    <property type="entry name" value="N_methyl_site"/>
</dbReference>
<dbReference type="EMBL" id="MGAV01000004">
    <property type="protein sequence ID" value="OGK55405.1"/>
    <property type="molecule type" value="Genomic_DNA"/>
</dbReference>
<protein>
    <recommendedName>
        <fullName evidence="4">Prepilin-type N-terminal cleavage/methylation domain-containing protein</fullName>
    </recommendedName>
</protein>
<reference evidence="2 3" key="1">
    <citation type="journal article" date="2016" name="Nat. Commun.">
        <title>Thousands of microbial genomes shed light on interconnected biogeochemical processes in an aquifer system.</title>
        <authorList>
            <person name="Anantharaman K."/>
            <person name="Brown C.T."/>
            <person name="Hug L.A."/>
            <person name="Sharon I."/>
            <person name="Castelle C.J."/>
            <person name="Probst A.J."/>
            <person name="Thomas B.C."/>
            <person name="Singh A."/>
            <person name="Wilkins M.J."/>
            <person name="Karaoz U."/>
            <person name="Brodie E.L."/>
            <person name="Williams K.H."/>
            <person name="Hubbard S.S."/>
            <person name="Banfield J.F."/>
        </authorList>
    </citation>
    <scope>NUCLEOTIDE SEQUENCE [LARGE SCALE GENOMIC DNA]</scope>
</reference>
<proteinExistence type="predicted"/>
<comment type="caution">
    <text evidence="2">The sequence shown here is derived from an EMBL/GenBank/DDBJ whole genome shotgun (WGS) entry which is preliminary data.</text>
</comment>
<keyword evidence="1" id="KW-1133">Transmembrane helix</keyword>
<evidence type="ECO:0000313" key="3">
    <source>
        <dbReference type="Proteomes" id="UP000177418"/>
    </source>
</evidence>
<gene>
    <name evidence="2" type="ORF">A3H78_05930</name>
</gene>
<keyword evidence="1" id="KW-0472">Membrane</keyword>
<evidence type="ECO:0008006" key="4">
    <source>
        <dbReference type="Google" id="ProtNLM"/>
    </source>
</evidence>
<evidence type="ECO:0000313" key="2">
    <source>
        <dbReference type="EMBL" id="OGK55405.1"/>
    </source>
</evidence>
<organism evidence="2 3">
    <name type="scientific">Candidatus Roizmanbacteria bacterium RIFCSPLOWO2_02_FULL_36_11</name>
    <dbReference type="NCBI Taxonomy" id="1802071"/>
    <lineage>
        <taxon>Bacteria</taxon>
        <taxon>Candidatus Roizmaniibacteriota</taxon>
    </lineage>
</organism>
<keyword evidence="1" id="KW-0812">Transmembrane</keyword>
<evidence type="ECO:0000256" key="1">
    <source>
        <dbReference type="SAM" id="Phobius"/>
    </source>
</evidence>
<feature type="transmembrane region" description="Helical" evidence="1">
    <location>
        <begin position="12"/>
        <end position="32"/>
    </location>
</feature>